<feature type="non-terminal residue" evidence="1">
    <location>
        <position position="24"/>
    </location>
</feature>
<dbReference type="Gramene" id="OMP00053">
    <property type="protein sequence ID" value="OMP00053"/>
    <property type="gene ID" value="CCACVL1_03472"/>
</dbReference>
<keyword evidence="2" id="KW-1185">Reference proteome</keyword>
<dbReference type="Proteomes" id="UP000188268">
    <property type="component" value="Unassembled WGS sequence"/>
</dbReference>
<evidence type="ECO:0000313" key="1">
    <source>
        <dbReference type="EMBL" id="OMP00053.1"/>
    </source>
</evidence>
<gene>
    <name evidence="1" type="ORF">CCACVL1_03472</name>
</gene>
<sequence>MVFKQFRGSVRDRGVKRGQLVKFQ</sequence>
<name>A0A1R3JYY4_COCAP</name>
<proteinExistence type="predicted"/>
<organism evidence="1 2">
    <name type="scientific">Corchorus capsularis</name>
    <name type="common">Jute</name>
    <dbReference type="NCBI Taxonomy" id="210143"/>
    <lineage>
        <taxon>Eukaryota</taxon>
        <taxon>Viridiplantae</taxon>
        <taxon>Streptophyta</taxon>
        <taxon>Embryophyta</taxon>
        <taxon>Tracheophyta</taxon>
        <taxon>Spermatophyta</taxon>
        <taxon>Magnoliopsida</taxon>
        <taxon>eudicotyledons</taxon>
        <taxon>Gunneridae</taxon>
        <taxon>Pentapetalae</taxon>
        <taxon>rosids</taxon>
        <taxon>malvids</taxon>
        <taxon>Malvales</taxon>
        <taxon>Malvaceae</taxon>
        <taxon>Grewioideae</taxon>
        <taxon>Apeibeae</taxon>
        <taxon>Corchorus</taxon>
    </lineage>
</organism>
<reference evidence="1 2" key="1">
    <citation type="submission" date="2013-09" db="EMBL/GenBank/DDBJ databases">
        <title>Corchorus capsularis genome sequencing.</title>
        <authorList>
            <person name="Alam M."/>
            <person name="Haque M.S."/>
            <person name="Islam M.S."/>
            <person name="Emdad E.M."/>
            <person name="Islam M.M."/>
            <person name="Ahmed B."/>
            <person name="Halim A."/>
            <person name="Hossen Q.M.M."/>
            <person name="Hossain M.Z."/>
            <person name="Ahmed R."/>
            <person name="Khan M.M."/>
            <person name="Islam R."/>
            <person name="Rashid M.M."/>
            <person name="Khan S.A."/>
            <person name="Rahman M.S."/>
            <person name="Alam M."/>
        </authorList>
    </citation>
    <scope>NUCLEOTIDE SEQUENCE [LARGE SCALE GENOMIC DNA]</scope>
    <source>
        <strain evidence="2">cv. CVL-1</strain>
        <tissue evidence="1">Whole seedling</tissue>
    </source>
</reference>
<accession>A0A1R3JYY4</accession>
<dbReference type="AlphaFoldDB" id="A0A1R3JYY4"/>
<dbReference type="EMBL" id="AWWV01006711">
    <property type="protein sequence ID" value="OMP00053.1"/>
    <property type="molecule type" value="Genomic_DNA"/>
</dbReference>
<protein>
    <submittedName>
        <fullName evidence="1">Uncharacterized protein</fullName>
    </submittedName>
</protein>
<evidence type="ECO:0000313" key="2">
    <source>
        <dbReference type="Proteomes" id="UP000188268"/>
    </source>
</evidence>
<comment type="caution">
    <text evidence="1">The sequence shown here is derived from an EMBL/GenBank/DDBJ whole genome shotgun (WGS) entry which is preliminary data.</text>
</comment>